<feature type="transmembrane region" description="Helical" evidence="2">
    <location>
        <begin position="70"/>
        <end position="89"/>
    </location>
</feature>
<evidence type="ECO:0000259" key="3">
    <source>
        <dbReference type="Pfam" id="PF03713"/>
    </source>
</evidence>
<proteinExistence type="predicted"/>
<keyword evidence="5" id="KW-1185">Reference proteome</keyword>
<sequence>MENKPNNYNKFGWMLLASFIIMYAVMFLNVDKLDHVYLSTTRAYMALLMVAPMALLMLAMMPMMYPNKRLNGIIALTSIAVFILTLVFLRNQTFISDRQYIKAMIPHHSSAILVSQEAKLKDPELKRLAEQIIRSQEKEITEMKQMLKRMENKD</sequence>
<dbReference type="AlphaFoldDB" id="A0A419S519"/>
<organism evidence="4 5">
    <name type="scientific">Pelobium manganitolerans</name>
    <dbReference type="NCBI Taxonomy" id="1842495"/>
    <lineage>
        <taxon>Bacteria</taxon>
        <taxon>Pseudomonadati</taxon>
        <taxon>Bacteroidota</taxon>
        <taxon>Sphingobacteriia</taxon>
        <taxon>Sphingobacteriales</taxon>
        <taxon>Sphingobacteriaceae</taxon>
        <taxon>Pelobium</taxon>
    </lineage>
</organism>
<dbReference type="InterPro" id="IPR012347">
    <property type="entry name" value="Ferritin-like"/>
</dbReference>
<evidence type="ECO:0000256" key="2">
    <source>
        <dbReference type="SAM" id="Phobius"/>
    </source>
</evidence>
<dbReference type="InterPro" id="IPR005183">
    <property type="entry name" value="DUF305_CopM-like"/>
</dbReference>
<dbReference type="Proteomes" id="UP000283433">
    <property type="component" value="Unassembled WGS sequence"/>
</dbReference>
<evidence type="ECO:0000313" key="4">
    <source>
        <dbReference type="EMBL" id="RKD15167.1"/>
    </source>
</evidence>
<keyword evidence="1" id="KW-0175">Coiled coil</keyword>
<feature type="transmembrane region" description="Helical" evidence="2">
    <location>
        <begin position="12"/>
        <end position="31"/>
    </location>
</feature>
<keyword evidence="2" id="KW-0472">Membrane</keyword>
<feature type="coiled-coil region" evidence="1">
    <location>
        <begin position="126"/>
        <end position="153"/>
    </location>
</feature>
<keyword evidence="2" id="KW-0812">Transmembrane</keyword>
<dbReference type="RefSeq" id="WP_120182049.1">
    <property type="nucleotide sequence ID" value="NZ_MBTA01000025.1"/>
</dbReference>
<dbReference type="EMBL" id="MBTA01000025">
    <property type="protein sequence ID" value="RKD15167.1"/>
    <property type="molecule type" value="Genomic_DNA"/>
</dbReference>
<dbReference type="PANTHER" id="PTHR36933">
    <property type="entry name" value="SLL0788 PROTEIN"/>
    <property type="match status" value="1"/>
</dbReference>
<feature type="domain" description="DUF305" evidence="3">
    <location>
        <begin position="96"/>
        <end position="147"/>
    </location>
</feature>
<protein>
    <submittedName>
        <fullName evidence="4">DUF305 domain-containing protein</fullName>
    </submittedName>
</protein>
<reference evidence="4 5" key="1">
    <citation type="submission" date="2016-07" db="EMBL/GenBank/DDBJ databases">
        <title>Genome of Pelobium manganitolerans.</title>
        <authorList>
            <person name="Wu S."/>
            <person name="Wang G."/>
        </authorList>
    </citation>
    <scope>NUCLEOTIDE SEQUENCE [LARGE SCALE GENOMIC DNA]</scope>
    <source>
        <strain evidence="4 5">YS-25</strain>
    </source>
</reference>
<dbReference type="OrthoDB" id="517560at2"/>
<comment type="caution">
    <text evidence="4">The sequence shown here is derived from an EMBL/GenBank/DDBJ whole genome shotgun (WGS) entry which is preliminary data.</text>
</comment>
<evidence type="ECO:0000256" key="1">
    <source>
        <dbReference type="SAM" id="Coils"/>
    </source>
</evidence>
<keyword evidence="2" id="KW-1133">Transmembrane helix</keyword>
<feature type="transmembrane region" description="Helical" evidence="2">
    <location>
        <begin position="43"/>
        <end position="64"/>
    </location>
</feature>
<dbReference type="Pfam" id="PF03713">
    <property type="entry name" value="DUF305"/>
    <property type="match status" value="1"/>
</dbReference>
<dbReference type="Gene3D" id="1.20.1260.10">
    <property type="match status" value="1"/>
</dbReference>
<name>A0A419S519_9SPHI</name>
<gene>
    <name evidence="4" type="ORF">BCY91_06505</name>
</gene>
<dbReference type="PANTHER" id="PTHR36933:SF1">
    <property type="entry name" value="SLL0788 PROTEIN"/>
    <property type="match status" value="1"/>
</dbReference>
<evidence type="ECO:0000313" key="5">
    <source>
        <dbReference type="Proteomes" id="UP000283433"/>
    </source>
</evidence>
<accession>A0A419S519</accession>